<dbReference type="Gene3D" id="2.40.160.10">
    <property type="entry name" value="Porin"/>
    <property type="match status" value="1"/>
</dbReference>
<protein>
    <submittedName>
        <fullName evidence="13">Porin</fullName>
    </submittedName>
</protein>
<gene>
    <name evidence="13" type="ORF">AAGS29_00845</name>
</gene>
<dbReference type="SUPFAM" id="SSF56935">
    <property type="entry name" value="Porins"/>
    <property type="match status" value="1"/>
</dbReference>
<evidence type="ECO:0000256" key="6">
    <source>
        <dbReference type="ARBA" id="ARBA00022729"/>
    </source>
</evidence>
<dbReference type="CDD" id="cd00342">
    <property type="entry name" value="gram_neg_porins"/>
    <property type="match status" value="1"/>
</dbReference>
<keyword evidence="5" id="KW-0812">Transmembrane</keyword>
<keyword evidence="7" id="KW-0406">Ion transport</keyword>
<evidence type="ECO:0000256" key="1">
    <source>
        <dbReference type="ARBA" id="ARBA00004571"/>
    </source>
</evidence>
<keyword evidence="14" id="KW-1185">Reference proteome</keyword>
<reference evidence="13 14" key="1">
    <citation type="submission" date="2024-04" db="EMBL/GenBank/DDBJ databases">
        <title>Novel Shewanella species isolated from Baltic Sea sediments.</title>
        <authorList>
            <person name="Martin-Rodriguez A.J."/>
            <person name="Fernandez-Juarez V."/>
            <person name="Valeriano V.D."/>
            <person name="Mihindukulasooriya I."/>
            <person name="Ceresnova L."/>
            <person name="Joffre E."/>
            <person name="Jensie-Markopoulos S."/>
            <person name="Moore E.R.B."/>
            <person name="Sjoling A."/>
        </authorList>
    </citation>
    <scope>NUCLEOTIDE SEQUENCE [LARGE SCALE GENOMIC DNA]</scope>
    <source>
        <strain evidence="13 14">VAX-SP0-0CM-1</strain>
    </source>
</reference>
<evidence type="ECO:0000256" key="2">
    <source>
        <dbReference type="ARBA" id="ARBA00011233"/>
    </source>
</evidence>
<comment type="subcellular location">
    <subcellularLocation>
        <location evidence="1">Cell outer membrane</location>
        <topology evidence="1">Multi-pass membrane protein</topology>
    </subcellularLocation>
</comment>
<sequence length="347" mass="37971">MKKTILTALVFAIYSASVTADESPSIYGRLDLSVTHSDLGSTVYSGTSGVNVGESGTYLENNSSNIGLKGKSNINDDIKIIYKMEFGVNNMSNRANDSSKVFSARNSYLGIETVYGSLLIGRNDTVFKTSEGKVDIFGTTNADINQLVAGQTRSADGLWYYSPKLFGLVDFNATYLMQDNYGVDDNLYALSMTSGDKELKNSHYYLAAALNKGIANIDAYRAVTQIKLGDVKLGGIFQHTENLTFSNMKGHSYFINATYDLSGITLKAEFGKDRSGLGGYFSKLVGQNDEVTDVDISQFTIGIDKKVTKSTRVYTHFSVYEGEYRLSGIKQDVGDDKVVTLGVRHVF</sequence>
<feature type="chain" id="PRO_5045492165" evidence="11">
    <location>
        <begin position="21"/>
        <end position="347"/>
    </location>
</feature>
<evidence type="ECO:0000256" key="7">
    <source>
        <dbReference type="ARBA" id="ARBA00023065"/>
    </source>
</evidence>
<evidence type="ECO:0000256" key="3">
    <source>
        <dbReference type="ARBA" id="ARBA00022448"/>
    </source>
</evidence>
<organism evidence="13 14">
    <name type="scientific">Shewanella vaxholmensis</name>
    <dbReference type="NCBI Taxonomy" id="3063535"/>
    <lineage>
        <taxon>Bacteria</taxon>
        <taxon>Pseudomonadati</taxon>
        <taxon>Pseudomonadota</taxon>
        <taxon>Gammaproteobacteria</taxon>
        <taxon>Alteromonadales</taxon>
        <taxon>Shewanellaceae</taxon>
        <taxon>Shewanella</taxon>
    </lineage>
</organism>
<accession>A0ABU9ULQ3</accession>
<proteinExistence type="predicted"/>
<feature type="domain" description="Porin" evidence="12">
    <location>
        <begin position="7"/>
        <end position="321"/>
    </location>
</feature>
<evidence type="ECO:0000313" key="14">
    <source>
        <dbReference type="Proteomes" id="UP001489333"/>
    </source>
</evidence>
<dbReference type="Proteomes" id="UP001489333">
    <property type="component" value="Unassembled WGS sequence"/>
</dbReference>
<evidence type="ECO:0000313" key="13">
    <source>
        <dbReference type="EMBL" id="MEM6247155.1"/>
    </source>
</evidence>
<evidence type="ECO:0000256" key="11">
    <source>
        <dbReference type="SAM" id="SignalP"/>
    </source>
</evidence>
<dbReference type="RefSeq" id="WP_311889282.1">
    <property type="nucleotide sequence ID" value="NZ_JAUOEV010000001.1"/>
</dbReference>
<evidence type="ECO:0000256" key="10">
    <source>
        <dbReference type="ARBA" id="ARBA00023237"/>
    </source>
</evidence>
<dbReference type="PANTHER" id="PTHR34501:SF9">
    <property type="entry name" value="MAJOR OUTER MEMBRANE PROTEIN P.IA"/>
    <property type="match status" value="1"/>
</dbReference>
<dbReference type="EMBL" id="JBCHKU010000001">
    <property type="protein sequence ID" value="MEM6247155.1"/>
    <property type="molecule type" value="Genomic_DNA"/>
</dbReference>
<evidence type="ECO:0000256" key="8">
    <source>
        <dbReference type="ARBA" id="ARBA00023114"/>
    </source>
</evidence>
<evidence type="ECO:0000256" key="9">
    <source>
        <dbReference type="ARBA" id="ARBA00023136"/>
    </source>
</evidence>
<keyword evidence="6 11" id="KW-0732">Signal</keyword>
<dbReference type="InterPro" id="IPR033900">
    <property type="entry name" value="Gram_neg_porin_domain"/>
</dbReference>
<evidence type="ECO:0000256" key="5">
    <source>
        <dbReference type="ARBA" id="ARBA00022692"/>
    </source>
</evidence>
<dbReference type="InterPro" id="IPR050298">
    <property type="entry name" value="Gram-neg_bact_OMP"/>
</dbReference>
<dbReference type="PANTHER" id="PTHR34501">
    <property type="entry name" value="PROTEIN YDDL-RELATED"/>
    <property type="match status" value="1"/>
</dbReference>
<keyword evidence="10" id="KW-0998">Cell outer membrane</keyword>
<evidence type="ECO:0000256" key="4">
    <source>
        <dbReference type="ARBA" id="ARBA00022452"/>
    </source>
</evidence>
<keyword evidence="4" id="KW-1134">Transmembrane beta strand</keyword>
<keyword evidence="9" id="KW-0472">Membrane</keyword>
<keyword evidence="3" id="KW-0813">Transport</keyword>
<comment type="subunit">
    <text evidence="2">Homotrimer.</text>
</comment>
<evidence type="ECO:0000259" key="12">
    <source>
        <dbReference type="Pfam" id="PF13609"/>
    </source>
</evidence>
<keyword evidence="8" id="KW-0626">Porin</keyword>
<name>A0ABU9ULQ3_9GAMM</name>
<dbReference type="InterPro" id="IPR023614">
    <property type="entry name" value="Porin_dom_sf"/>
</dbReference>
<dbReference type="Pfam" id="PF13609">
    <property type="entry name" value="Porin_4"/>
    <property type="match status" value="1"/>
</dbReference>
<feature type="signal peptide" evidence="11">
    <location>
        <begin position="1"/>
        <end position="20"/>
    </location>
</feature>
<comment type="caution">
    <text evidence="13">The sequence shown here is derived from an EMBL/GenBank/DDBJ whole genome shotgun (WGS) entry which is preliminary data.</text>
</comment>